<name>A0ABR1AL55_POLSC</name>
<gene>
    <name evidence="1" type="ORF">RUM44_001296</name>
</gene>
<dbReference type="Proteomes" id="UP001359485">
    <property type="component" value="Unassembled WGS sequence"/>
</dbReference>
<dbReference type="EMBL" id="JAWJWF010000047">
    <property type="protein sequence ID" value="KAK6621489.1"/>
    <property type="molecule type" value="Genomic_DNA"/>
</dbReference>
<comment type="caution">
    <text evidence="1">The sequence shown here is derived from an EMBL/GenBank/DDBJ whole genome shotgun (WGS) entry which is preliminary data.</text>
</comment>
<reference evidence="1 2" key="1">
    <citation type="submission" date="2023-09" db="EMBL/GenBank/DDBJ databases">
        <title>Genomes of two closely related lineages of the louse Polyplax serrata with different host specificities.</title>
        <authorList>
            <person name="Martinu J."/>
            <person name="Tarabai H."/>
            <person name="Stefka J."/>
            <person name="Hypsa V."/>
        </authorList>
    </citation>
    <scope>NUCLEOTIDE SEQUENCE [LARGE SCALE GENOMIC DNA]</scope>
    <source>
        <strain evidence="1">98ZLc_SE</strain>
    </source>
</reference>
<organism evidence="1 2">
    <name type="scientific">Polyplax serrata</name>
    <name type="common">Common mouse louse</name>
    <dbReference type="NCBI Taxonomy" id="468196"/>
    <lineage>
        <taxon>Eukaryota</taxon>
        <taxon>Metazoa</taxon>
        <taxon>Ecdysozoa</taxon>
        <taxon>Arthropoda</taxon>
        <taxon>Hexapoda</taxon>
        <taxon>Insecta</taxon>
        <taxon>Pterygota</taxon>
        <taxon>Neoptera</taxon>
        <taxon>Paraneoptera</taxon>
        <taxon>Psocodea</taxon>
        <taxon>Troctomorpha</taxon>
        <taxon>Phthiraptera</taxon>
        <taxon>Anoplura</taxon>
        <taxon>Polyplacidae</taxon>
        <taxon>Polyplax</taxon>
    </lineage>
</organism>
<evidence type="ECO:0000313" key="2">
    <source>
        <dbReference type="Proteomes" id="UP001359485"/>
    </source>
</evidence>
<evidence type="ECO:0000313" key="1">
    <source>
        <dbReference type="EMBL" id="KAK6621489.1"/>
    </source>
</evidence>
<keyword evidence="2" id="KW-1185">Reference proteome</keyword>
<accession>A0ABR1AL55</accession>
<protein>
    <submittedName>
        <fullName evidence="1">Uncharacterized protein</fullName>
    </submittedName>
</protein>
<sequence>MADVEGLPDCKKAKMSRASSRVSSRIIRSATIYFICFTTEKPLTENVFGRCAIRSGASDGSAACGTNWTTQFGGLTQVEDTRSRSPTTTWSHGVVSQLRPTAPFVHMSPPPSKWCLPAPVVSIHPDKWVDDTFPNHSDCSLINSIYIVMIFLLCPVNGVTSSQLHS</sequence>
<proteinExistence type="predicted"/>